<evidence type="ECO:0000313" key="1">
    <source>
        <dbReference type="EMBL" id="KAF3458004.1"/>
    </source>
</evidence>
<proteinExistence type="predicted"/>
<sequence>MDGEEKRHTILGVPVARWIIARPSRRQTRRTEYITVIVHPTRKEDGIQIIHKAITTSSIGPGDNRRGRNLAGKFRVRGEFYNFGIYSDPVATGNFPAEEGSVMVEFDVTILMVVVARSGDAR</sequence>
<comment type="caution">
    <text evidence="1">The sequence shown here is derived from an EMBL/GenBank/DDBJ whole genome shotgun (WGS) entry which is preliminary data.</text>
</comment>
<evidence type="ECO:0000313" key="2">
    <source>
        <dbReference type="Proteomes" id="UP000796880"/>
    </source>
</evidence>
<gene>
    <name evidence="1" type="ORF">FNV43_RR02666</name>
</gene>
<keyword evidence="2" id="KW-1185">Reference proteome</keyword>
<protein>
    <submittedName>
        <fullName evidence="1">Uncharacterized protein</fullName>
    </submittedName>
</protein>
<dbReference type="AlphaFoldDB" id="A0A8K0HSX5"/>
<accession>A0A8K0HSX5</accession>
<dbReference type="EMBL" id="VOIH02000001">
    <property type="protein sequence ID" value="KAF3458004.1"/>
    <property type="molecule type" value="Genomic_DNA"/>
</dbReference>
<organism evidence="1 2">
    <name type="scientific">Rhamnella rubrinervis</name>
    <dbReference type="NCBI Taxonomy" id="2594499"/>
    <lineage>
        <taxon>Eukaryota</taxon>
        <taxon>Viridiplantae</taxon>
        <taxon>Streptophyta</taxon>
        <taxon>Embryophyta</taxon>
        <taxon>Tracheophyta</taxon>
        <taxon>Spermatophyta</taxon>
        <taxon>Magnoliopsida</taxon>
        <taxon>eudicotyledons</taxon>
        <taxon>Gunneridae</taxon>
        <taxon>Pentapetalae</taxon>
        <taxon>rosids</taxon>
        <taxon>fabids</taxon>
        <taxon>Rosales</taxon>
        <taxon>Rhamnaceae</taxon>
        <taxon>rhamnoid group</taxon>
        <taxon>Rhamneae</taxon>
        <taxon>Rhamnella</taxon>
    </lineage>
</organism>
<dbReference type="Proteomes" id="UP000796880">
    <property type="component" value="Unassembled WGS sequence"/>
</dbReference>
<reference evidence="1" key="1">
    <citation type="submission" date="2020-03" db="EMBL/GenBank/DDBJ databases">
        <title>A high-quality chromosome-level genome assembly of a woody plant with both climbing and erect habits, Rhamnella rubrinervis.</title>
        <authorList>
            <person name="Lu Z."/>
            <person name="Yang Y."/>
            <person name="Zhu X."/>
            <person name="Sun Y."/>
        </authorList>
    </citation>
    <scope>NUCLEOTIDE SEQUENCE</scope>
    <source>
        <strain evidence="1">BYM</strain>
        <tissue evidence="1">Leaf</tissue>
    </source>
</reference>
<name>A0A8K0HSX5_9ROSA</name>